<reference evidence="12" key="2">
    <citation type="submission" date="2025-09" db="UniProtKB">
        <authorList>
            <consortium name="Ensembl"/>
        </authorList>
    </citation>
    <scope>IDENTIFICATION</scope>
</reference>
<keyword evidence="13" id="KW-1185">Reference proteome</keyword>
<name>A0A3B3SBJ8_9TELE</name>
<dbReference type="GO" id="GO:0016020">
    <property type="term" value="C:membrane"/>
    <property type="evidence" value="ECO:0007669"/>
    <property type="project" value="InterPro"/>
</dbReference>
<evidence type="ECO:0000259" key="11">
    <source>
        <dbReference type="PROSITE" id="PS50278"/>
    </source>
</evidence>
<dbReference type="Ensembl" id="ENSPKIT00000008620.1">
    <property type="protein sequence ID" value="ENSPKIP00000027848.1"/>
    <property type="gene ID" value="ENSPKIG00000009721.1"/>
</dbReference>
<dbReference type="PROSITE" id="PS00249">
    <property type="entry name" value="PDGF_1"/>
    <property type="match status" value="1"/>
</dbReference>
<dbReference type="Pfam" id="PF00341">
    <property type="entry name" value="PDGF"/>
    <property type="match status" value="1"/>
</dbReference>
<accession>A0A3B3SBJ8</accession>
<dbReference type="STRING" id="1676925.ENSPKIP00000027848"/>
<dbReference type="GO" id="GO:0005615">
    <property type="term" value="C:extracellular space"/>
    <property type="evidence" value="ECO:0007669"/>
    <property type="project" value="TreeGrafter"/>
</dbReference>
<dbReference type="GO" id="GO:0060754">
    <property type="term" value="P:positive regulation of mast cell chemotaxis"/>
    <property type="evidence" value="ECO:0007669"/>
    <property type="project" value="TreeGrafter"/>
</dbReference>
<keyword evidence="5" id="KW-0732">Signal</keyword>
<keyword evidence="2" id="KW-0964">Secreted</keyword>
<dbReference type="GO" id="GO:0001938">
    <property type="term" value="P:positive regulation of endothelial cell proliferation"/>
    <property type="evidence" value="ECO:0007669"/>
    <property type="project" value="TreeGrafter"/>
</dbReference>
<protein>
    <submittedName>
        <fullName evidence="12">Vascular endothelial growth factor C-like</fullName>
    </submittedName>
</protein>
<dbReference type="GO" id="GO:0002040">
    <property type="term" value="P:sprouting angiogenesis"/>
    <property type="evidence" value="ECO:0007669"/>
    <property type="project" value="TreeGrafter"/>
</dbReference>
<dbReference type="RefSeq" id="XP_023689701.1">
    <property type="nucleotide sequence ID" value="XM_023833933.2"/>
</dbReference>
<dbReference type="GO" id="GO:0042056">
    <property type="term" value="F:chemoattractant activity"/>
    <property type="evidence" value="ECO:0007669"/>
    <property type="project" value="TreeGrafter"/>
</dbReference>
<dbReference type="InterPro" id="IPR000072">
    <property type="entry name" value="PDGF/VEGF_dom"/>
</dbReference>
<keyword evidence="8" id="KW-1015">Disulfide bond</keyword>
<dbReference type="GeneTree" id="ENSGT00940000156167"/>
<evidence type="ECO:0000256" key="1">
    <source>
        <dbReference type="ARBA" id="ARBA00004613"/>
    </source>
</evidence>
<evidence type="ECO:0000256" key="9">
    <source>
        <dbReference type="RuleBase" id="RU003818"/>
    </source>
</evidence>
<dbReference type="GO" id="GO:0045766">
    <property type="term" value="P:positive regulation of angiogenesis"/>
    <property type="evidence" value="ECO:0007669"/>
    <property type="project" value="TreeGrafter"/>
</dbReference>
<evidence type="ECO:0000256" key="7">
    <source>
        <dbReference type="ARBA" id="ARBA00023030"/>
    </source>
</evidence>
<keyword evidence="4" id="KW-0165">Cleavage on pair of basic residues</keyword>
<dbReference type="AlphaFoldDB" id="A0A3B3SBJ8"/>
<dbReference type="PANTHER" id="PTHR12025:SF3">
    <property type="entry name" value="VASCULAR ENDOTHELIAL GROWTH FACTOR C"/>
    <property type="match status" value="1"/>
</dbReference>
<dbReference type="Pfam" id="PF03128">
    <property type="entry name" value="CXCXC"/>
    <property type="match status" value="2"/>
</dbReference>
<dbReference type="InterPro" id="IPR029034">
    <property type="entry name" value="Cystine-knot_cytokine"/>
</dbReference>
<dbReference type="KEGG" id="pki:111855173"/>
<dbReference type="InterPro" id="IPR023581">
    <property type="entry name" value="PD_growth_factor_CS"/>
</dbReference>
<evidence type="ECO:0000256" key="10">
    <source>
        <dbReference type="SAM" id="MobiDB-lite"/>
    </source>
</evidence>
<dbReference type="SMART" id="SM00141">
    <property type="entry name" value="PDGF"/>
    <property type="match status" value="1"/>
</dbReference>
<dbReference type="GO" id="GO:0043185">
    <property type="term" value="F:vascular endothelial growth factor receptor 3 binding"/>
    <property type="evidence" value="ECO:0007669"/>
    <property type="project" value="TreeGrafter"/>
</dbReference>
<evidence type="ECO:0000256" key="6">
    <source>
        <dbReference type="ARBA" id="ARBA00022737"/>
    </source>
</evidence>
<dbReference type="GO" id="GO:0050930">
    <property type="term" value="P:induction of positive chemotaxis"/>
    <property type="evidence" value="ECO:0007669"/>
    <property type="project" value="TreeGrafter"/>
</dbReference>
<evidence type="ECO:0000256" key="8">
    <source>
        <dbReference type="ARBA" id="ARBA00023157"/>
    </source>
</evidence>
<evidence type="ECO:0000256" key="3">
    <source>
        <dbReference type="ARBA" id="ARBA00022657"/>
    </source>
</evidence>
<sequence length="440" mass="49298">MRRRGFKRPPAKNAGVREPAEVLLPSKLCLSMWRVSHSAMTRVASRHRRSMQTFSFTLWILNALILSHGSDFRPDERKGLQLLETQGSSRQRWLEGVSTVDELLELLYPEYALAQRCLKRMVQDTPTLPLSNEETGRFPREASEPHAEEAIKVIVKEMQLTACQPREVCVEVAKEYVESTSHFFVPRCVSVHRCGGCCYNEGQECTNTSYTLVQKTVVELVPVQNGKSIIKTTFVNHTSCECQPKSPLHVISRRATANSLLSRCSPPDVPCTLGLVWNPTECKCMPLSPLSARDIAPLDTALLALCGPNRTLNRQCECECRNGLTQASCGPRRMLNEESCKCVCRAPAPTEPCPPNQHWNRETCSCVCQANCTLGYSPVPEECHCQCRNSPRICRLKGMTFRPENCSCQQGQKTTTSYRDDGKQKFSMSSLGKHKLTGPV</sequence>
<evidence type="ECO:0000256" key="5">
    <source>
        <dbReference type="ARBA" id="ARBA00022729"/>
    </source>
</evidence>
<keyword evidence="6" id="KW-0677">Repeat</keyword>
<dbReference type="GO" id="GO:0038084">
    <property type="term" value="P:vascular endothelial growth factor signaling pathway"/>
    <property type="evidence" value="ECO:0007669"/>
    <property type="project" value="TreeGrafter"/>
</dbReference>
<evidence type="ECO:0000256" key="2">
    <source>
        <dbReference type="ARBA" id="ARBA00022525"/>
    </source>
</evidence>
<dbReference type="PANTHER" id="PTHR12025">
    <property type="entry name" value="VASCULAR ENDOTHELIAL GROWTH FACTOR"/>
    <property type="match status" value="1"/>
</dbReference>
<feature type="region of interest" description="Disordered" evidence="10">
    <location>
        <begin position="411"/>
        <end position="440"/>
    </location>
</feature>
<dbReference type="CDD" id="cd00135">
    <property type="entry name" value="PDGF"/>
    <property type="match status" value="1"/>
</dbReference>
<comment type="similarity">
    <text evidence="9">Belongs to the PDGF/VEGF growth factor family.</text>
</comment>
<dbReference type="Gene3D" id="2.10.90.10">
    <property type="entry name" value="Cystine-knot cytokines"/>
    <property type="match status" value="1"/>
</dbReference>
<dbReference type="SUPFAM" id="SSF57501">
    <property type="entry name" value="Cystine-knot cytokines"/>
    <property type="match status" value="1"/>
</dbReference>
<dbReference type="InterPro" id="IPR004153">
    <property type="entry name" value="CXCXC_repeat"/>
</dbReference>
<keyword evidence="3" id="KW-0037">Angiogenesis</keyword>
<dbReference type="InterPro" id="IPR050507">
    <property type="entry name" value="PDGF/VEGF_growth_factor"/>
</dbReference>
<keyword evidence="7 9" id="KW-0339">Growth factor</keyword>
<comment type="subcellular location">
    <subcellularLocation>
        <location evidence="1">Secreted</location>
    </subcellularLocation>
</comment>
<dbReference type="GO" id="GO:0001666">
    <property type="term" value="P:response to hypoxia"/>
    <property type="evidence" value="ECO:0007669"/>
    <property type="project" value="TreeGrafter"/>
</dbReference>
<dbReference type="GeneID" id="111855173"/>
<dbReference type="Proteomes" id="UP000261540">
    <property type="component" value="Unplaced"/>
</dbReference>
<evidence type="ECO:0000256" key="4">
    <source>
        <dbReference type="ARBA" id="ARBA00022685"/>
    </source>
</evidence>
<evidence type="ECO:0000313" key="12">
    <source>
        <dbReference type="Ensembl" id="ENSPKIP00000027848.1"/>
    </source>
</evidence>
<dbReference type="GO" id="GO:0008083">
    <property type="term" value="F:growth factor activity"/>
    <property type="evidence" value="ECO:0007669"/>
    <property type="project" value="UniProtKB-KW"/>
</dbReference>
<feature type="domain" description="Platelet-derived growth factor (PDGF) family profile" evidence="11">
    <location>
        <begin position="149"/>
        <end position="247"/>
    </location>
</feature>
<organism evidence="12 13">
    <name type="scientific">Paramormyrops kingsleyae</name>
    <dbReference type="NCBI Taxonomy" id="1676925"/>
    <lineage>
        <taxon>Eukaryota</taxon>
        <taxon>Metazoa</taxon>
        <taxon>Chordata</taxon>
        <taxon>Craniata</taxon>
        <taxon>Vertebrata</taxon>
        <taxon>Euteleostomi</taxon>
        <taxon>Actinopterygii</taxon>
        <taxon>Neopterygii</taxon>
        <taxon>Teleostei</taxon>
        <taxon>Osteoglossocephala</taxon>
        <taxon>Osteoglossomorpha</taxon>
        <taxon>Osteoglossiformes</taxon>
        <taxon>Mormyridae</taxon>
        <taxon>Paramormyrops</taxon>
    </lineage>
</organism>
<proteinExistence type="inferred from homology"/>
<evidence type="ECO:0000313" key="13">
    <source>
        <dbReference type="Proteomes" id="UP000261540"/>
    </source>
</evidence>
<reference evidence="12" key="1">
    <citation type="submission" date="2025-08" db="UniProtKB">
        <authorList>
            <consortium name="Ensembl"/>
        </authorList>
    </citation>
    <scope>IDENTIFICATION</scope>
</reference>
<dbReference type="PROSITE" id="PS50278">
    <property type="entry name" value="PDGF_2"/>
    <property type="match status" value="1"/>
</dbReference>
<dbReference type="GO" id="GO:0048010">
    <property type="term" value="P:vascular endothelial growth factor receptor signaling pathway"/>
    <property type="evidence" value="ECO:0007669"/>
    <property type="project" value="TreeGrafter"/>
</dbReference>
<dbReference type="OrthoDB" id="5785123at2759"/>